<sequence>MAKIKNAIFWYVTPENGAGFFFLALLISMSTELFTNGIAQKIFYFTGYISVVFILYGLVKNRQQLSQLTPALPFVAALFIIGLVRYIWFLYAKIDTSQFSEFDLNNLRNYDLGGKRFILSAFIVSAAIILSKYMTKEIVVLGRTIVFVGLVIALFFGLHEFYYVTHERIKLTADAASSSSYMILFMYTTYLTLSKSTVRSKWFFIDILAAAITFVLLMLCDTRVSILAFIGVTILYCLYNKNIRIYARSKFFIAGFIGLIVIVVSLTGSRWIEGIHNIQNYKTDSSTSIGARVAIWDSGLTYSEQRYFFSTPLERTTYAQGFIKENHPGNTEGYNNVKYNMHNDFLETLTLQGIAGVLSLVFIYIAFAIVAIRQRIMISALLPLFALFVCGLTDSVLINSQTVMLFLISVITSALLPTLDR</sequence>
<comment type="caution">
    <text evidence="7">The sequence shown here is derived from an EMBL/GenBank/DDBJ whole genome shotgun (WGS) entry which is preliminary data.</text>
</comment>
<organism evidence="7 8">
    <name type="scientific">Klebsiella oxytoca</name>
    <dbReference type="NCBI Taxonomy" id="571"/>
    <lineage>
        <taxon>Bacteria</taxon>
        <taxon>Pseudomonadati</taxon>
        <taxon>Pseudomonadota</taxon>
        <taxon>Gammaproteobacteria</taxon>
        <taxon>Enterobacterales</taxon>
        <taxon>Enterobacteriaceae</taxon>
        <taxon>Klebsiella/Raoultella group</taxon>
        <taxon>Klebsiella</taxon>
    </lineage>
</organism>
<evidence type="ECO:0000256" key="3">
    <source>
        <dbReference type="ARBA" id="ARBA00022989"/>
    </source>
</evidence>
<dbReference type="EMBL" id="QJJG01000026">
    <property type="protein sequence ID" value="PXW37360.1"/>
    <property type="molecule type" value="Genomic_DNA"/>
</dbReference>
<feature type="transmembrane region" description="Helical" evidence="5">
    <location>
        <begin position="349"/>
        <end position="371"/>
    </location>
</feature>
<feature type="transmembrane region" description="Helical" evidence="5">
    <location>
        <begin position="403"/>
        <end position="419"/>
    </location>
</feature>
<dbReference type="AlphaFoldDB" id="A0A318FF26"/>
<dbReference type="InterPro" id="IPR007016">
    <property type="entry name" value="O-antigen_ligase-rel_domated"/>
</dbReference>
<feature type="transmembrane region" description="Helical" evidence="5">
    <location>
        <begin position="7"/>
        <end position="30"/>
    </location>
</feature>
<dbReference type="InterPro" id="IPR051533">
    <property type="entry name" value="WaaL-like"/>
</dbReference>
<dbReference type="PANTHER" id="PTHR37422:SF17">
    <property type="entry name" value="O-ANTIGEN LIGASE"/>
    <property type="match status" value="1"/>
</dbReference>
<dbReference type="Proteomes" id="UP000247485">
    <property type="component" value="Unassembled WGS sequence"/>
</dbReference>
<feature type="transmembrane region" description="Helical" evidence="5">
    <location>
        <begin position="224"/>
        <end position="239"/>
    </location>
</feature>
<evidence type="ECO:0000259" key="6">
    <source>
        <dbReference type="Pfam" id="PF04932"/>
    </source>
</evidence>
<proteinExistence type="predicted"/>
<feature type="transmembrane region" description="Helical" evidence="5">
    <location>
        <begin position="138"/>
        <end position="159"/>
    </location>
</feature>
<keyword evidence="7" id="KW-0436">Ligase</keyword>
<feature type="transmembrane region" description="Helical" evidence="5">
    <location>
        <begin position="112"/>
        <end position="131"/>
    </location>
</feature>
<keyword evidence="4 5" id="KW-0472">Membrane</keyword>
<evidence type="ECO:0000256" key="4">
    <source>
        <dbReference type="ARBA" id="ARBA00023136"/>
    </source>
</evidence>
<dbReference type="Pfam" id="PF04932">
    <property type="entry name" value="Wzy_C"/>
    <property type="match status" value="1"/>
</dbReference>
<keyword evidence="3 5" id="KW-1133">Transmembrane helix</keyword>
<feature type="domain" description="O-antigen ligase-related" evidence="6">
    <location>
        <begin position="208"/>
        <end position="360"/>
    </location>
</feature>
<dbReference type="GO" id="GO:0016020">
    <property type="term" value="C:membrane"/>
    <property type="evidence" value="ECO:0007669"/>
    <property type="project" value="UniProtKB-SubCell"/>
</dbReference>
<gene>
    <name evidence="7" type="ORF">DET57_12665</name>
</gene>
<dbReference type="RefSeq" id="WP_181421890.1">
    <property type="nucleotide sequence ID" value="NZ_QJJG01000026.1"/>
</dbReference>
<name>A0A318FF26_KLEOX</name>
<dbReference type="PANTHER" id="PTHR37422">
    <property type="entry name" value="TEICHURONIC ACID BIOSYNTHESIS PROTEIN TUAE"/>
    <property type="match status" value="1"/>
</dbReference>
<evidence type="ECO:0000313" key="8">
    <source>
        <dbReference type="Proteomes" id="UP000247485"/>
    </source>
</evidence>
<reference evidence="7 8" key="1">
    <citation type="submission" date="2018-05" db="EMBL/GenBank/DDBJ databases">
        <title>Freshwater and sediment microbial communities from various areas in North America, analyzing microbe dynamics in response to fracking.</title>
        <authorList>
            <person name="Lamendella R."/>
        </authorList>
    </citation>
    <scope>NUCLEOTIDE SEQUENCE [LARGE SCALE GENOMIC DNA]</scope>
    <source>
        <strain evidence="7 8">67</strain>
    </source>
</reference>
<comment type="subcellular location">
    <subcellularLocation>
        <location evidence="1">Membrane</location>
        <topology evidence="1">Multi-pass membrane protein</topology>
    </subcellularLocation>
</comment>
<evidence type="ECO:0000256" key="2">
    <source>
        <dbReference type="ARBA" id="ARBA00022692"/>
    </source>
</evidence>
<feature type="transmembrane region" description="Helical" evidence="5">
    <location>
        <begin position="378"/>
        <end position="397"/>
    </location>
</feature>
<feature type="transmembrane region" description="Helical" evidence="5">
    <location>
        <begin position="171"/>
        <end position="190"/>
    </location>
</feature>
<accession>A0A318FF26</accession>
<feature type="transmembrane region" description="Helical" evidence="5">
    <location>
        <begin position="42"/>
        <end position="59"/>
    </location>
</feature>
<keyword evidence="2 5" id="KW-0812">Transmembrane</keyword>
<evidence type="ECO:0000256" key="1">
    <source>
        <dbReference type="ARBA" id="ARBA00004141"/>
    </source>
</evidence>
<feature type="transmembrane region" description="Helical" evidence="5">
    <location>
        <begin position="251"/>
        <end position="272"/>
    </location>
</feature>
<dbReference type="GO" id="GO:0016874">
    <property type="term" value="F:ligase activity"/>
    <property type="evidence" value="ECO:0007669"/>
    <property type="project" value="UniProtKB-KW"/>
</dbReference>
<evidence type="ECO:0000313" key="7">
    <source>
        <dbReference type="EMBL" id="PXW37360.1"/>
    </source>
</evidence>
<feature type="transmembrane region" description="Helical" evidence="5">
    <location>
        <begin position="202"/>
        <end position="218"/>
    </location>
</feature>
<evidence type="ECO:0000256" key="5">
    <source>
        <dbReference type="SAM" id="Phobius"/>
    </source>
</evidence>
<feature type="transmembrane region" description="Helical" evidence="5">
    <location>
        <begin position="71"/>
        <end position="92"/>
    </location>
</feature>
<protein>
    <submittedName>
        <fullName evidence="7">O-antigen ligase</fullName>
    </submittedName>
</protein>